<evidence type="ECO:0000313" key="1">
    <source>
        <dbReference type="EMBL" id="GHJ89083.1"/>
    </source>
</evidence>
<organism evidence="1 2">
    <name type="scientific">Naganishia liquefaciens</name>
    <dbReference type="NCBI Taxonomy" id="104408"/>
    <lineage>
        <taxon>Eukaryota</taxon>
        <taxon>Fungi</taxon>
        <taxon>Dikarya</taxon>
        <taxon>Basidiomycota</taxon>
        <taxon>Agaricomycotina</taxon>
        <taxon>Tremellomycetes</taxon>
        <taxon>Filobasidiales</taxon>
        <taxon>Filobasidiaceae</taxon>
        <taxon>Naganishia</taxon>
    </lineage>
</organism>
<protein>
    <submittedName>
        <fullName evidence="1">Uncharacterized protein</fullName>
    </submittedName>
</protein>
<gene>
    <name evidence="1" type="ORF">NliqN6_5485</name>
</gene>
<evidence type="ECO:0000313" key="2">
    <source>
        <dbReference type="Proteomes" id="UP000620104"/>
    </source>
</evidence>
<sequence>MVPVKATSAHRHPAYIKTLMCQIGSKLLQFEAATEHASRPSSTLSVGQYLTATESLNGELRLEDLCSRLEQLRDALGMPMPAATTAESLHLSEESELSRDEFSEKSTLKNASLLLFPVNGALSADSDTYNPVMIKTQGTGVCCAEGSLVNTGTPSSASLPTFRELCGIRGDNEEEEEMWKKEISRLQASLNSVIASIETANSTANQSREE</sequence>
<keyword evidence="2" id="KW-1185">Reference proteome</keyword>
<dbReference type="AlphaFoldDB" id="A0A8H3TXV7"/>
<reference evidence="1" key="1">
    <citation type="submission" date="2020-07" db="EMBL/GenBank/DDBJ databases">
        <title>Draft Genome Sequence of a Deep-Sea Yeast, Naganishia (Cryptococcus) liquefaciens strain N6.</title>
        <authorList>
            <person name="Han Y.W."/>
            <person name="Kajitani R."/>
            <person name="Morimoto H."/>
            <person name="Parhat M."/>
            <person name="Tsubouchi H."/>
            <person name="Bakenova O."/>
            <person name="Ogata M."/>
            <person name="Argunhan B."/>
            <person name="Aoki R."/>
            <person name="Kajiwara S."/>
            <person name="Itoh T."/>
            <person name="Iwasaki H."/>
        </authorList>
    </citation>
    <scope>NUCLEOTIDE SEQUENCE</scope>
    <source>
        <strain evidence="1">N6</strain>
    </source>
</reference>
<dbReference type="Proteomes" id="UP000620104">
    <property type="component" value="Unassembled WGS sequence"/>
</dbReference>
<dbReference type="EMBL" id="BLZA01000035">
    <property type="protein sequence ID" value="GHJ89083.1"/>
    <property type="molecule type" value="Genomic_DNA"/>
</dbReference>
<comment type="caution">
    <text evidence="1">The sequence shown here is derived from an EMBL/GenBank/DDBJ whole genome shotgun (WGS) entry which is preliminary data.</text>
</comment>
<proteinExistence type="predicted"/>
<name>A0A8H3TXV7_9TREE</name>
<accession>A0A8H3TXV7</accession>